<dbReference type="Pfam" id="PF21537">
    <property type="entry name" value="DUF1980_C"/>
    <property type="match status" value="1"/>
</dbReference>
<evidence type="ECO:0000256" key="1">
    <source>
        <dbReference type="SAM" id="MobiDB-lite"/>
    </source>
</evidence>
<feature type="transmembrane region" description="Helical" evidence="2">
    <location>
        <begin position="74"/>
        <end position="92"/>
    </location>
</feature>
<proteinExistence type="predicted"/>
<feature type="domain" description="DUF1980" evidence="4">
    <location>
        <begin position="150"/>
        <end position="269"/>
    </location>
</feature>
<feature type="region of interest" description="Disordered" evidence="1">
    <location>
        <begin position="110"/>
        <end position="129"/>
    </location>
</feature>
<dbReference type="Pfam" id="PF09323">
    <property type="entry name" value="DUF1980"/>
    <property type="match status" value="1"/>
</dbReference>
<keyword evidence="6" id="KW-1185">Reference proteome</keyword>
<dbReference type="InterPro" id="IPR052955">
    <property type="entry name" value="UPF0703_membrane_permease"/>
</dbReference>
<dbReference type="PANTHER" id="PTHR40047:SF1">
    <property type="entry name" value="UPF0703 PROTEIN YCGQ"/>
    <property type="match status" value="1"/>
</dbReference>
<keyword evidence="2" id="KW-0472">Membrane</keyword>
<dbReference type="RefSeq" id="WP_219964539.1">
    <property type="nucleotide sequence ID" value="NZ_JAGFNZ010000002.1"/>
</dbReference>
<feature type="transmembrane region" description="Helical" evidence="2">
    <location>
        <begin position="40"/>
        <end position="62"/>
    </location>
</feature>
<reference evidence="5 6" key="1">
    <citation type="submission" date="2021-03" db="EMBL/GenBank/DDBJ databases">
        <title>Caproiciproducens sp. nov. isolated from feces of cow.</title>
        <authorList>
            <person name="Choi J.-Y."/>
        </authorList>
    </citation>
    <scope>NUCLEOTIDE SEQUENCE [LARGE SCALE GENOMIC DNA]</scope>
    <source>
        <strain evidence="5 6">AGMB10547</strain>
    </source>
</reference>
<comment type="caution">
    <text evidence="5">The sequence shown here is derived from an EMBL/GenBank/DDBJ whole genome shotgun (WGS) entry which is preliminary data.</text>
</comment>
<dbReference type="Proteomes" id="UP000719942">
    <property type="component" value="Unassembled WGS sequence"/>
</dbReference>
<evidence type="ECO:0000313" key="5">
    <source>
        <dbReference type="EMBL" id="MBW7572115.1"/>
    </source>
</evidence>
<sequence>MKRKGNSELIFQALICFMLSVVFAYTLISGKASNYIHPRLFGFLWFAAGFLFVIGVVTLRYSSIPKHNAKPLKSILLVIPVLTALLIPTGAVQSQAISFGISTGNTRDSLTSQSSASSQDKGTVIPDTATSKDDIGIEVSSPSSNVPGEDENGVITVTDEQFASWYQDINENMKKYEGKTLKMKGQVFRMSTFGASEFVPARYAMVCCAADLQPCGVLCRSSAASQYQDGEWLWVTGEIKIENYQGQTMPVCYVTKIEKSEKAKQEYIYFTY</sequence>
<dbReference type="PANTHER" id="PTHR40047">
    <property type="entry name" value="UPF0703 PROTEIN YCGQ"/>
    <property type="match status" value="1"/>
</dbReference>
<protein>
    <submittedName>
        <fullName evidence="5">TIGR03943 family protein</fullName>
    </submittedName>
</protein>
<name>A0ABS7DLF9_9FIRM</name>
<evidence type="ECO:0000313" key="6">
    <source>
        <dbReference type="Proteomes" id="UP000719942"/>
    </source>
</evidence>
<dbReference type="InterPro" id="IPR048447">
    <property type="entry name" value="DUF1980_C"/>
</dbReference>
<organism evidence="5 6">
    <name type="scientific">Caproiciproducens faecalis</name>
    <dbReference type="NCBI Taxonomy" id="2820301"/>
    <lineage>
        <taxon>Bacteria</taxon>
        <taxon>Bacillati</taxon>
        <taxon>Bacillota</taxon>
        <taxon>Clostridia</taxon>
        <taxon>Eubacteriales</taxon>
        <taxon>Acutalibacteraceae</taxon>
        <taxon>Caproiciproducens</taxon>
    </lineage>
</organism>
<evidence type="ECO:0000256" key="2">
    <source>
        <dbReference type="SAM" id="Phobius"/>
    </source>
</evidence>
<gene>
    <name evidence="5" type="ORF">J5W02_04755</name>
</gene>
<dbReference type="InterPro" id="IPR015402">
    <property type="entry name" value="DUF1980"/>
</dbReference>
<feature type="domain" description="DUF1980" evidence="3">
    <location>
        <begin position="11"/>
        <end position="97"/>
    </location>
</feature>
<evidence type="ECO:0000259" key="3">
    <source>
        <dbReference type="Pfam" id="PF09323"/>
    </source>
</evidence>
<dbReference type="InterPro" id="IPR048493">
    <property type="entry name" value="DUF1980_N"/>
</dbReference>
<keyword evidence="2" id="KW-1133">Transmembrane helix</keyword>
<dbReference type="EMBL" id="JAGFNZ010000002">
    <property type="protein sequence ID" value="MBW7572115.1"/>
    <property type="molecule type" value="Genomic_DNA"/>
</dbReference>
<accession>A0ABS7DLF9</accession>
<keyword evidence="2" id="KW-0812">Transmembrane</keyword>
<evidence type="ECO:0000259" key="4">
    <source>
        <dbReference type="Pfam" id="PF21537"/>
    </source>
</evidence>
<dbReference type="NCBIfam" id="TIGR03943">
    <property type="entry name" value="TIGR03943 family putative permease subunit"/>
    <property type="match status" value="1"/>
</dbReference>